<name>A0AA35SUU6_GEOBA</name>
<dbReference type="Gene3D" id="2.60.120.290">
    <property type="entry name" value="Spermadhesin, CUB domain"/>
    <property type="match status" value="1"/>
</dbReference>
<reference evidence="5" key="1">
    <citation type="submission" date="2023-03" db="EMBL/GenBank/DDBJ databases">
        <authorList>
            <person name="Steffen K."/>
            <person name="Cardenas P."/>
        </authorList>
    </citation>
    <scope>NUCLEOTIDE SEQUENCE</scope>
</reference>
<sequence>MHYTKMEGDGAGGIRCRVKRKNEQIREITTPGTVHTKIIYSPGFILGKKYDNQLLGQYNIKCDEGRLAFFSVTEIDLQGNEDCLENGKQRCQDYILIDRGISGTSEICGNSIPNATVSELQSGNFTVYFRTSENKKLGGFEMYVICFREADRDRRGCLTPMDFNSSVCPAGSGAGEMLSPNNTQDQGSGRRRRDTYSGVTYKDIFPEYPSGLRMREDVANFHNFWRRKKRQAGGGFRFISRIVLLNESVNYTDSTIRIADTDGTETGLYEGIRLLQTFNALGKIDTYVTRVTGPREEDYPHFFGPGPLVIIGRYAYFQLFIIDPRGLIPTPEEEEELRQMNEPLFNSIPDDLDFETNDPNQTIDDFSFLGIERKKRAISEIDYYDEIPNERVRRQSSNGTDFSKKTLFLALRNREACTPAVRQQALSLIELFDETMVMELQNFTIDCTVEGKNLMCTVDDGSAPALDQGTFCTVNDKPRIECDPFYEIFDSQDEIETVTVEAINCDGQRATKKFSMNMG</sequence>
<feature type="domain" description="CUB" evidence="4">
    <location>
        <begin position="16"/>
        <end position="147"/>
    </location>
</feature>
<evidence type="ECO:0000256" key="3">
    <source>
        <dbReference type="SAM" id="MobiDB-lite"/>
    </source>
</evidence>
<dbReference type="AlphaFoldDB" id="A0AA35SUU6"/>
<dbReference type="Proteomes" id="UP001174909">
    <property type="component" value="Unassembled WGS sequence"/>
</dbReference>
<dbReference type="PROSITE" id="PS01180">
    <property type="entry name" value="CUB"/>
    <property type="match status" value="1"/>
</dbReference>
<gene>
    <name evidence="5" type="ORF">GBAR_LOCUS20359</name>
</gene>
<evidence type="ECO:0000313" key="6">
    <source>
        <dbReference type="Proteomes" id="UP001174909"/>
    </source>
</evidence>
<dbReference type="SUPFAM" id="SSF49854">
    <property type="entry name" value="Spermadhesin, CUB domain"/>
    <property type="match status" value="1"/>
</dbReference>
<comment type="caution">
    <text evidence="2">Lacks conserved residue(s) required for the propagation of feature annotation.</text>
</comment>
<keyword evidence="6" id="KW-1185">Reference proteome</keyword>
<dbReference type="EMBL" id="CASHTH010002861">
    <property type="protein sequence ID" value="CAI8036328.1"/>
    <property type="molecule type" value="Genomic_DNA"/>
</dbReference>
<feature type="region of interest" description="Disordered" evidence="3">
    <location>
        <begin position="174"/>
        <end position="194"/>
    </location>
</feature>
<comment type="caution">
    <text evidence="5">The sequence shown here is derived from an EMBL/GenBank/DDBJ whole genome shotgun (WGS) entry which is preliminary data.</text>
</comment>
<dbReference type="InterPro" id="IPR000859">
    <property type="entry name" value="CUB_dom"/>
</dbReference>
<evidence type="ECO:0000256" key="1">
    <source>
        <dbReference type="ARBA" id="ARBA00023157"/>
    </source>
</evidence>
<evidence type="ECO:0000259" key="4">
    <source>
        <dbReference type="PROSITE" id="PS01180"/>
    </source>
</evidence>
<evidence type="ECO:0000313" key="5">
    <source>
        <dbReference type="EMBL" id="CAI8036328.1"/>
    </source>
</evidence>
<protein>
    <recommendedName>
        <fullName evidence="4">CUB domain-containing protein</fullName>
    </recommendedName>
</protein>
<proteinExistence type="predicted"/>
<evidence type="ECO:0000256" key="2">
    <source>
        <dbReference type="PROSITE-ProRule" id="PRU00059"/>
    </source>
</evidence>
<accession>A0AA35SUU6</accession>
<keyword evidence="1" id="KW-1015">Disulfide bond</keyword>
<organism evidence="5 6">
    <name type="scientific">Geodia barretti</name>
    <name type="common">Barrett's horny sponge</name>
    <dbReference type="NCBI Taxonomy" id="519541"/>
    <lineage>
        <taxon>Eukaryota</taxon>
        <taxon>Metazoa</taxon>
        <taxon>Porifera</taxon>
        <taxon>Demospongiae</taxon>
        <taxon>Heteroscleromorpha</taxon>
        <taxon>Tetractinellida</taxon>
        <taxon>Astrophorina</taxon>
        <taxon>Geodiidae</taxon>
        <taxon>Geodia</taxon>
    </lineage>
</organism>
<dbReference type="InterPro" id="IPR035914">
    <property type="entry name" value="Sperma_CUB_dom_sf"/>
</dbReference>